<protein>
    <submittedName>
        <fullName evidence="5">Lrp/AsnC family transcriptional regulator</fullName>
    </submittedName>
</protein>
<dbReference type="InterPro" id="IPR036390">
    <property type="entry name" value="WH_DNA-bd_sf"/>
</dbReference>
<dbReference type="GO" id="GO:0043200">
    <property type="term" value="P:response to amino acid"/>
    <property type="evidence" value="ECO:0007669"/>
    <property type="project" value="TreeGrafter"/>
</dbReference>
<dbReference type="RefSeq" id="WP_147703275.1">
    <property type="nucleotide sequence ID" value="NZ_VDUY01000002.1"/>
</dbReference>
<keyword evidence="1" id="KW-0805">Transcription regulation</keyword>
<organism evidence="5 6">
    <name type="scientific">Zeimonas arvi</name>
    <dbReference type="NCBI Taxonomy" id="2498847"/>
    <lineage>
        <taxon>Bacteria</taxon>
        <taxon>Pseudomonadati</taxon>
        <taxon>Pseudomonadota</taxon>
        <taxon>Betaproteobacteria</taxon>
        <taxon>Burkholderiales</taxon>
        <taxon>Burkholderiaceae</taxon>
        <taxon>Zeimonas</taxon>
    </lineage>
</organism>
<dbReference type="PANTHER" id="PTHR30154">
    <property type="entry name" value="LEUCINE-RESPONSIVE REGULATORY PROTEIN"/>
    <property type="match status" value="1"/>
</dbReference>
<dbReference type="InterPro" id="IPR000485">
    <property type="entry name" value="AsnC-type_HTH_dom"/>
</dbReference>
<dbReference type="PANTHER" id="PTHR30154:SF34">
    <property type="entry name" value="TRANSCRIPTIONAL REGULATOR AZLB"/>
    <property type="match status" value="1"/>
</dbReference>
<dbReference type="AlphaFoldDB" id="A0A5C8P194"/>
<dbReference type="EMBL" id="VDUY01000002">
    <property type="protein sequence ID" value="TXL67026.1"/>
    <property type="molecule type" value="Genomic_DNA"/>
</dbReference>
<dbReference type="InterPro" id="IPR019887">
    <property type="entry name" value="Tscrpt_reg_AsnC/Lrp_C"/>
</dbReference>
<dbReference type="Gene3D" id="3.30.70.920">
    <property type="match status" value="1"/>
</dbReference>
<dbReference type="SUPFAM" id="SSF46785">
    <property type="entry name" value="Winged helix' DNA-binding domain"/>
    <property type="match status" value="1"/>
</dbReference>
<feature type="domain" description="HTH asnC-type" evidence="4">
    <location>
        <begin position="4"/>
        <end position="65"/>
    </location>
</feature>
<evidence type="ECO:0000313" key="6">
    <source>
        <dbReference type="Proteomes" id="UP000321548"/>
    </source>
</evidence>
<keyword evidence="3" id="KW-0804">Transcription</keyword>
<keyword evidence="2" id="KW-0238">DNA-binding</keyword>
<dbReference type="InterPro" id="IPR036388">
    <property type="entry name" value="WH-like_DNA-bd_sf"/>
</dbReference>
<dbReference type="PRINTS" id="PR00033">
    <property type="entry name" value="HTHASNC"/>
</dbReference>
<evidence type="ECO:0000256" key="1">
    <source>
        <dbReference type="ARBA" id="ARBA00023015"/>
    </source>
</evidence>
<keyword evidence="6" id="KW-1185">Reference proteome</keyword>
<accession>A0A5C8P194</accession>
<dbReference type="GO" id="GO:0005829">
    <property type="term" value="C:cytosol"/>
    <property type="evidence" value="ECO:0007669"/>
    <property type="project" value="TreeGrafter"/>
</dbReference>
<reference evidence="5 6" key="1">
    <citation type="submission" date="2019-06" db="EMBL/GenBank/DDBJ databases">
        <title>Quisquiliibacterium sp. nov., isolated from a maize field.</title>
        <authorList>
            <person name="Lin S.-Y."/>
            <person name="Tsai C.-F."/>
            <person name="Young C.-C."/>
        </authorList>
    </citation>
    <scope>NUCLEOTIDE SEQUENCE [LARGE SCALE GENOMIC DNA]</scope>
    <source>
        <strain evidence="5 6">CC-CFT501</strain>
    </source>
</reference>
<comment type="caution">
    <text evidence="5">The sequence shown here is derived from an EMBL/GenBank/DDBJ whole genome shotgun (WGS) entry which is preliminary data.</text>
</comment>
<sequence>MLELDRIDLQLLDALQRDGRATNQALGERVHLSASQISRRIQRLQDSGLLGQCVTLLPAARIGLTVTAFTRVSLERHGEGRNDAFDAAVQAMPEVLECHSVTGPYDYLLRIVAADLESFARFMMNRLMRLPGVRSVESSVVLQEIKRTTALPLGQA</sequence>
<dbReference type="SMART" id="SM00344">
    <property type="entry name" value="HTH_ASNC"/>
    <property type="match status" value="1"/>
</dbReference>
<dbReference type="OrthoDB" id="8526125at2"/>
<name>A0A5C8P194_9BURK</name>
<dbReference type="Pfam" id="PF13404">
    <property type="entry name" value="HTH_AsnC-type"/>
    <property type="match status" value="1"/>
</dbReference>
<dbReference type="Proteomes" id="UP000321548">
    <property type="component" value="Unassembled WGS sequence"/>
</dbReference>
<evidence type="ECO:0000256" key="3">
    <source>
        <dbReference type="ARBA" id="ARBA00023163"/>
    </source>
</evidence>
<proteinExistence type="predicted"/>
<dbReference type="Gene3D" id="1.10.10.10">
    <property type="entry name" value="Winged helix-like DNA-binding domain superfamily/Winged helix DNA-binding domain"/>
    <property type="match status" value="1"/>
</dbReference>
<evidence type="ECO:0000259" key="4">
    <source>
        <dbReference type="PROSITE" id="PS50956"/>
    </source>
</evidence>
<dbReference type="PROSITE" id="PS50956">
    <property type="entry name" value="HTH_ASNC_2"/>
    <property type="match status" value="1"/>
</dbReference>
<gene>
    <name evidence="5" type="ORF">FHP08_05245</name>
</gene>
<dbReference type="Pfam" id="PF01037">
    <property type="entry name" value="AsnC_trans_reg"/>
    <property type="match status" value="1"/>
</dbReference>
<dbReference type="InterPro" id="IPR019888">
    <property type="entry name" value="Tscrpt_reg_AsnC-like"/>
</dbReference>
<dbReference type="GO" id="GO:0043565">
    <property type="term" value="F:sequence-specific DNA binding"/>
    <property type="evidence" value="ECO:0007669"/>
    <property type="project" value="InterPro"/>
</dbReference>
<evidence type="ECO:0000313" key="5">
    <source>
        <dbReference type="EMBL" id="TXL67026.1"/>
    </source>
</evidence>
<dbReference type="InterPro" id="IPR011008">
    <property type="entry name" value="Dimeric_a/b-barrel"/>
</dbReference>
<dbReference type="SUPFAM" id="SSF54909">
    <property type="entry name" value="Dimeric alpha+beta barrel"/>
    <property type="match status" value="1"/>
</dbReference>
<evidence type="ECO:0000256" key="2">
    <source>
        <dbReference type="ARBA" id="ARBA00023125"/>
    </source>
</evidence>